<evidence type="ECO:0000313" key="1">
    <source>
        <dbReference type="EMBL" id="VDP68297.1"/>
    </source>
</evidence>
<name>A0A183KVT7_9TREM</name>
<evidence type="ECO:0000313" key="2">
    <source>
        <dbReference type="Proteomes" id="UP000279833"/>
    </source>
</evidence>
<protein>
    <submittedName>
        <fullName evidence="1 3">Uncharacterized protein</fullName>
    </submittedName>
</protein>
<reference evidence="3" key="1">
    <citation type="submission" date="2016-06" db="UniProtKB">
        <authorList>
            <consortium name="WormBaseParasite"/>
        </authorList>
    </citation>
    <scope>IDENTIFICATION</scope>
</reference>
<proteinExistence type="predicted"/>
<dbReference type="EMBL" id="UZAK01042085">
    <property type="protein sequence ID" value="VDP68297.1"/>
    <property type="molecule type" value="Genomic_DNA"/>
</dbReference>
<dbReference type="AlphaFoldDB" id="A0A183KVT7"/>
<accession>A0A183KVT7</accession>
<dbReference type="WBParaSite" id="SCUD_0001918301-mRNA-1">
    <property type="protein sequence ID" value="SCUD_0001918301-mRNA-1"/>
    <property type="gene ID" value="SCUD_0001918301"/>
</dbReference>
<dbReference type="Proteomes" id="UP000279833">
    <property type="component" value="Unassembled WGS sequence"/>
</dbReference>
<organism evidence="3">
    <name type="scientific">Schistosoma curassoni</name>
    <dbReference type="NCBI Taxonomy" id="6186"/>
    <lineage>
        <taxon>Eukaryota</taxon>
        <taxon>Metazoa</taxon>
        <taxon>Spiralia</taxon>
        <taxon>Lophotrochozoa</taxon>
        <taxon>Platyhelminthes</taxon>
        <taxon>Trematoda</taxon>
        <taxon>Digenea</taxon>
        <taxon>Strigeidida</taxon>
        <taxon>Schistosomatoidea</taxon>
        <taxon>Schistosomatidae</taxon>
        <taxon>Schistosoma</taxon>
    </lineage>
</organism>
<gene>
    <name evidence="1" type="ORF">SCUD_LOCUS19180</name>
</gene>
<evidence type="ECO:0000313" key="3">
    <source>
        <dbReference type="WBParaSite" id="SCUD_0001918301-mRNA-1"/>
    </source>
</evidence>
<sequence length="38" mass="4945">MSIIAIFQINTWCGRQQLIFRRWWIRLCRRFRNRTTFR</sequence>
<keyword evidence="2" id="KW-1185">Reference proteome</keyword>
<reference evidence="1 2" key="2">
    <citation type="submission" date="2018-11" db="EMBL/GenBank/DDBJ databases">
        <authorList>
            <consortium name="Pathogen Informatics"/>
        </authorList>
    </citation>
    <scope>NUCLEOTIDE SEQUENCE [LARGE SCALE GENOMIC DNA]</scope>
    <source>
        <strain evidence="1">Dakar</strain>
        <strain evidence="2">Dakar, Senegal</strain>
    </source>
</reference>